<dbReference type="Gene3D" id="3.40.50.300">
    <property type="entry name" value="P-loop containing nucleotide triphosphate hydrolases"/>
    <property type="match status" value="1"/>
</dbReference>
<dbReference type="GO" id="GO:0043190">
    <property type="term" value="C:ATP-binding cassette (ABC) transporter complex"/>
    <property type="evidence" value="ECO:0007669"/>
    <property type="project" value="InterPro"/>
</dbReference>
<dbReference type="EC" id="7.6.2.9" evidence="4"/>
<name>A0A161JML4_9CHLR</name>
<gene>
    <name evidence="6" type="primary">potG</name>
    <name evidence="6" type="ORF">CFX0092_A3425</name>
</gene>
<evidence type="ECO:0000313" key="7">
    <source>
        <dbReference type="Proteomes" id="UP000215027"/>
    </source>
</evidence>
<accession>A0A161JML4</accession>
<keyword evidence="3 6" id="KW-0067">ATP-binding</keyword>
<dbReference type="InterPro" id="IPR050093">
    <property type="entry name" value="ABC_SmlMolc_Importer"/>
</dbReference>
<dbReference type="AlphaFoldDB" id="A0A161JML4"/>
<sequence length="357" mass="37989">MALLEVDRVSKSFNAALAAVRDVSLTLARGEILCLLGPSGCGKTTLLRLIAGLEQPDAGRIRFDGRDLAGVPPHERGFGMMFQDFALFPHQNVQQNVAFGLRMQRRPAAAIAERVTEMLELVGLAALADRDIARLSGGEQQRVALARALAPGPALLMLDEPLGALDRALRERLMLDVRDILKRLGMTAVYVTHDQTEAFAVGDRVAVMNAGQVVQIGPPQAVHERPATPFVAQFLGYQNLLPGRVVADGLVETAVGCFRPAGPPAVAGQAVALLIKPVMAAAGRGSAAPECNVINGTVAAVTFRGRFSQVWVMVAGERLLFEEPGDPPYAPGDAIWLTIAPEQLLLYESSPNSGAHS</sequence>
<dbReference type="GO" id="GO:0016887">
    <property type="term" value="F:ATP hydrolysis activity"/>
    <property type="evidence" value="ECO:0007669"/>
    <property type="project" value="InterPro"/>
</dbReference>
<dbReference type="PANTHER" id="PTHR42781">
    <property type="entry name" value="SPERMIDINE/PUTRESCINE IMPORT ATP-BINDING PROTEIN POTA"/>
    <property type="match status" value="1"/>
</dbReference>
<dbReference type="PANTHER" id="PTHR42781:SF4">
    <property type="entry name" value="SPERMIDINE_PUTRESCINE IMPORT ATP-BINDING PROTEIN POTA"/>
    <property type="match status" value="1"/>
</dbReference>
<evidence type="ECO:0000256" key="3">
    <source>
        <dbReference type="ARBA" id="ARBA00022840"/>
    </source>
</evidence>
<dbReference type="FunFam" id="3.40.50.300:FF:000425">
    <property type="entry name" value="Probable ABC transporter, ATP-binding subunit"/>
    <property type="match status" value="1"/>
</dbReference>
<dbReference type="GO" id="GO:0005524">
    <property type="term" value="F:ATP binding"/>
    <property type="evidence" value="ECO:0007669"/>
    <property type="project" value="UniProtKB-KW"/>
</dbReference>
<dbReference type="KEGG" id="pbf:CFX0092_A3425"/>
<dbReference type="SMART" id="SM00382">
    <property type="entry name" value="AAA"/>
    <property type="match status" value="1"/>
</dbReference>
<dbReference type="InterPro" id="IPR003439">
    <property type="entry name" value="ABC_transporter-like_ATP-bd"/>
</dbReference>
<dbReference type="SUPFAM" id="SSF50331">
    <property type="entry name" value="MOP-like"/>
    <property type="match status" value="1"/>
</dbReference>
<dbReference type="InterPro" id="IPR017871">
    <property type="entry name" value="ABC_transporter-like_CS"/>
</dbReference>
<feature type="domain" description="ABC transporter" evidence="5">
    <location>
        <begin position="4"/>
        <end position="235"/>
    </location>
</feature>
<dbReference type="RefSeq" id="WP_162292505.1">
    <property type="nucleotide sequence ID" value="NZ_LN890655.1"/>
</dbReference>
<dbReference type="PROSITE" id="PS50893">
    <property type="entry name" value="ABC_TRANSPORTER_2"/>
    <property type="match status" value="1"/>
</dbReference>
<dbReference type="Pfam" id="PF08402">
    <property type="entry name" value="TOBE_2"/>
    <property type="match status" value="1"/>
</dbReference>
<keyword evidence="2" id="KW-0547">Nucleotide-binding</keyword>
<dbReference type="Proteomes" id="UP000215027">
    <property type="component" value="Chromosome I"/>
</dbReference>
<protein>
    <recommendedName>
        <fullName evidence="4">ABC-type quaternary amine transporter</fullName>
        <ecNumber evidence="4">7.6.2.9</ecNumber>
    </recommendedName>
</protein>
<dbReference type="EMBL" id="LN890655">
    <property type="protein sequence ID" value="CUS05303.2"/>
    <property type="molecule type" value="Genomic_DNA"/>
</dbReference>
<dbReference type="InterPro" id="IPR027417">
    <property type="entry name" value="P-loop_NTPase"/>
</dbReference>
<keyword evidence="7" id="KW-1185">Reference proteome</keyword>
<evidence type="ECO:0000313" key="6">
    <source>
        <dbReference type="EMBL" id="CUS05303.2"/>
    </source>
</evidence>
<evidence type="ECO:0000256" key="1">
    <source>
        <dbReference type="ARBA" id="ARBA00022448"/>
    </source>
</evidence>
<evidence type="ECO:0000259" key="5">
    <source>
        <dbReference type="PROSITE" id="PS50893"/>
    </source>
</evidence>
<reference evidence="6" key="1">
    <citation type="submission" date="2016-01" db="EMBL/GenBank/DDBJ databases">
        <authorList>
            <person name="Mcilroy J.S."/>
            <person name="Karst M S."/>
            <person name="Albertsen M."/>
        </authorList>
    </citation>
    <scope>NUCLEOTIDE SEQUENCE</scope>
    <source>
        <strain evidence="6">Cfx-K</strain>
    </source>
</reference>
<evidence type="ECO:0000256" key="4">
    <source>
        <dbReference type="ARBA" id="ARBA00066388"/>
    </source>
</evidence>
<dbReference type="InterPro" id="IPR013611">
    <property type="entry name" value="Transp-assoc_OB_typ2"/>
</dbReference>
<dbReference type="PROSITE" id="PS00211">
    <property type="entry name" value="ABC_TRANSPORTER_1"/>
    <property type="match status" value="1"/>
</dbReference>
<keyword evidence="1" id="KW-0813">Transport</keyword>
<dbReference type="Pfam" id="PF00005">
    <property type="entry name" value="ABC_tran"/>
    <property type="match status" value="1"/>
</dbReference>
<dbReference type="InterPro" id="IPR008995">
    <property type="entry name" value="Mo/tungstate-bd_C_term_dom"/>
</dbReference>
<organism evidence="6 7">
    <name type="scientific">Candidatus Promineifilum breve</name>
    <dbReference type="NCBI Taxonomy" id="1806508"/>
    <lineage>
        <taxon>Bacteria</taxon>
        <taxon>Bacillati</taxon>
        <taxon>Chloroflexota</taxon>
        <taxon>Ardenticatenia</taxon>
        <taxon>Candidatus Promineifilales</taxon>
        <taxon>Candidatus Promineifilaceae</taxon>
        <taxon>Candidatus Promineifilum</taxon>
    </lineage>
</organism>
<dbReference type="InterPro" id="IPR003593">
    <property type="entry name" value="AAA+_ATPase"/>
</dbReference>
<dbReference type="GO" id="GO:0015418">
    <property type="term" value="F:ABC-type quaternary ammonium compound transporting activity"/>
    <property type="evidence" value="ECO:0007669"/>
    <property type="project" value="UniProtKB-EC"/>
</dbReference>
<dbReference type="SUPFAM" id="SSF52540">
    <property type="entry name" value="P-loop containing nucleoside triphosphate hydrolases"/>
    <property type="match status" value="1"/>
</dbReference>
<proteinExistence type="predicted"/>
<evidence type="ECO:0000256" key="2">
    <source>
        <dbReference type="ARBA" id="ARBA00022741"/>
    </source>
</evidence>